<protein>
    <submittedName>
        <fullName evidence="2">Metal-dependent hydrolase</fullName>
    </submittedName>
</protein>
<dbReference type="SUPFAM" id="SSF56281">
    <property type="entry name" value="Metallo-hydrolase/oxidoreductase"/>
    <property type="match status" value="1"/>
</dbReference>
<reference evidence="2 3" key="1">
    <citation type="submission" date="2022-07" db="EMBL/GenBank/DDBJ databases">
        <title>Mucilaginibacter sp. JC4.</title>
        <authorList>
            <person name="Le V."/>
            <person name="Ko S.-R."/>
            <person name="Ahn C.-Y."/>
            <person name="Oh H.-M."/>
        </authorList>
    </citation>
    <scope>NUCLEOTIDE SEQUENCE [LARGE SCALE GENOMIC DNA]</scope>
    <source>
        <strain evidence="2 3">JC4</strain>
    </source>
</reference>
<sequence length="226" mass="25072">MKFTYYGHACFSVEILGKNILFDPFISGNPLAKHININEIPADYIFISHAHYDHVDDLITIAQRTQAMVVANIEIVGWCDKSGLKNIQPLNPGGQWKFEFGTVRCVTAVHSSSFVTGEYGGVAGGFIFITPDKNFYYSGDTALTLDMQLIPKYAKLDFAVLPIGDDVTMGYDDAAEVAGIIKVNTVIGVHYDTFPFIKIDHESAIKAFRLNDVELRLLEIGSVHDF</sequence>
<feature type="domain" description="Metallo-beta-lactamase" evidence="1">
    <location>
        <begin position="7"/>
        <end position="190"/>
    </location>
</feature>
<dbReference type="Pfam" id="PF12706">
    <property type="entry name" value="Lactamase_B_2"/>
    <property type="match status" value="1"/>
</dbReference>
<keyword evidence="3" id="KW-1185">Reference proteome</keyword>
<dbReference type="EMBL" id="JANHOH010000001">
    <property type="protein sequence ID" value="MCQ6957031.1"/>
    <property type="molecule type" value="Genomic_DNA"/>
</dbReference>
<proteinExistence type="predicted"/>
<dbReference type="GO" id="GO:0016787">
    <property type="term" value="F:hydrolase activity"/>
    <property type="evidence" value="ECO:0007669"/>
    <property type="project" value="UniProtKB-KW"/>
</dbReference>
<dbReference type="InterPro" id="IPR001279">
    <property type="entry name" value="Metallo-B-lactamas"/>
</dbReference>
<dbReference type="Gene3D" id="3.60.15.10">
    <property type="entry name" value="Ribonuclease Z/Hydroxyacylglutathione hydrolase-like"/>
    <property type="match status" value="1"/>
</dbReference>
<dbReference type="Proteomes" id="UP001204376">
    <property type="component" value="Unassembled WGS sequence"/>
</dbReference>
<gene>
    <name evidence="2" type="ORF">NPE20_03645</name>
</gene>
<accession>A0ABT1SXE9</accession>
<name>A0ABT1SXE9_9SPHI</name>
<dbReference type="PANTHER" id="PTHR43546">
    <property type="entry name" value="UPF0173 METAL-DEPENDENT HYDROLASE MJ1163-RELATED"/>
    <property type="match status" value="1"/>
</dbReference>
<evidence type="ECO:0000259" key="1">
    <source>
        <dbReference type="SMART" id="SM00849"/>
    </source>
</evidence>
<evidence type="ECO:0000313" key="2">
    <source>
        <dbReference type="EMBL" id="MCQ6957031.1"/>
    </source>
</evidence>
<dbReference type="NCBIfam" id="NF001911">
    <property type="entry name" value="PRK00685.1"/>
    <property type="match status" value="1"/>
</dbReference>
<keyword evidence="2" id="KW-0378">Hydrolase</keyword>
<dbReference type="RefSeq" id="WP_256537241.1">
    <property type="nucleotide sequence ID" value="NZ_JANHOH010000001.1"/>
</dbReference>
<comment type="caution">
    <text evidence="2">The sequence shown here is derived from an EMBL/GenBank/DDBJ whole genome shotgun (WGS) entry which is preliminary data.</text>
</comment>
<dbReference type="SMART" id="SM00849">
    <property type="entry name" value="Lactamase_B"/>
    <property type="match status" value="1"/>
</dbReference>
<dbReference type="InterPro" id="IPR036866">
    <property type="entry name" value="RibonucZ/Hydroxyglut_hydro"/>
</dbReference>
<organism evidence="2 3">
    <name type="scientific">Mucilaginibacter aquariorum</name>
    <dbReference type="NCBI Taxonomy" id="2967225"/>
    <lineage>
        <taxon>Bacteria</taxon>
        <taxon>Pseudomonadati</taxon>
        <taxon>Bacteroidota</taxon>
        <taxon>Sphingobacteriia</taxon>
        <taxon>Sphingobacteriales</taxon>
        <taxon>Sphingobacteriaceae</taxon>
        <taxon>Mucilaginibacter</taxon>
    </lineage>
</organism>
<dbReference type="PANTHER" id="PTHR43546:SF3">
    <property type="entry name" value="UPF0173 METAL-DEPENDENT HYDROLASE MJ1163"/>
    <property type="match status" value="1"/>
</dbReference>
<evidence type="ECO:0000313" key="3">
    <source>
        <dbReference type="Proteomes" id="UP001204376"/>
    </source>
</evidence>
<dbReference type="InterPro" id="IPR050114">
    <property type="entry name" value="UPF0173_UPF0282_UlaG_hydrolase"/>
</dbReference>